<keyword evidence="3" id="KW-0547">Nucleotide-binding</keyword>
<organism evidence="7 8">
    <name type="scientific">Globodera pallida</name>
    <name type="common">Potato cyst nematode worm</name>
    <name type="synonym">Heterodera pallida</name>
    <dbReference type="NCBI Taxonomy" id="36090"/>
    <lineage>
        <taxon>Eukaryota</taxon>
        <taxon>Metazoa</taxon>
        <taxon>Ecdysozoa</taxon>
        <taxon>Nematoda</taxon>
        <taxon>Chromadorea</taxon>
        <taxon>Rhabditida</taxon>
        <taxon>Tylenchina</taxon>
        <taxon>Tylenchomorpha</taxon>
        <taxon>Tylenchoidea</taxon>
        <taxon>Heteroderidae</taxon>
        <taxon>Heteroderinae</taxon>
        <taxon>Globodera</taxon>
    </lineage>
</organism>
<comment type="similarity">
    <text evidence="1">Belongs to the tubulin--tyrosine ligase family.</text>
</comment>
<dbReference type="PANTHER" id="PTHR12241">
    <property type="entry name" value="TUBULIN POLYGLUTAMYLASE"/>
    <property type="match status" value="1"/>
</dbReference>
<dbReference type="PANTHER" id="PTHR12241:SF145">
    <property type="entry name" value="TUBULIN POLYGLUTAMYLASE TTLL5"/>
    <property type="match status" value="1"/>
</dbReference>
<sequence length="728" mass="82684">MNMGKESVKNYSSALQNGNVNSTKKMTFDPIALRHIGKNVERTEQCKYTSLGETFNMCFKLIKSESRLVKSILFSYGFLQCSSKNQKCNLMWTNTHLSTLSMRQLHPWQRVNHFPRSWMLTRKDQLYESIERASILYDSEWFNFIPDFFCTPMSETARLSLRHKLDETQFGLEAKFIVKPADGSLGRGIYFLNTANLVWSEETFASAKKMLVSRYIDPPYLVNGLKWDLRVYVLVTSFYPLIVYVYSDGLARFAVHKYDHADDIASEDSADLNKHLTNYSLNKASTEFVRNTDCTLENMGHKWTLSALLRELEKRGEDVGLLMIRIEDIVIKSLLSVQSSVAAMCRKLNVHPKCCFELFGFDIMVDEHMKPWLLEINLSPSLTCDSPLDSLLKTHLFCNSLNIAQVPLVSESNMLNGCFASDAELDENGVKGDTEKVAKTVSQDSDQSSSASTAASSVASMTFSSNAASSSSASTSSAHQSNGVKRKGYGATQFVGKMRKLEQMKKICYSAERVTPQYLERLKCYFDKLKSEEKHLGHFNRIFPRRWTWPLYRTILEDCGQEKWDEALHDRMVGEYPPGDACDIELTLTDVRLAHEQLMDAKSFKRREQLNPMVRDVLLAEAFAGTDCYKRRRYSGDIIPFPSALPRIRQSARRRTKSQVVAEEAKRVRSEQQRRAAAAEEMRQCDDSGALAVGVQETTTAADGQWTTKPLSEVNLNVGQGRTPKMDN</sequence>
<keyword evidence="4" id="KW-0067">ATP-binding</keyword>
<comment type="catalytic activity">
    <reaction evidence="6">
        <text>L-glutamyl-[protein] + L-glutamate + ATP = gamma-L-glutamyl-L-glutamyl-[protein] + ADP + phosphate + H(+)</text>
        <dbReference type="Rhea" id="RHEA:60144"/>
        <dbReference type="Rhea" id="RHEA-COMP:10208"/>
        <dbReference type="Rhea" id="RHEA-COMP:15517"/>
        <dbReference type="ChEBI" id="CHEBI:15378"/>
        <dbReference type="ChEBI" id="CHEBI:29973"/>
        <dbReference type="ChEBI" id="CHEBI:29985"/>
        <dbReference type="ChEBI" id="CHEBI:30616"/>
        <dbReference type="ChEBI" id="CHEBI:43474"/>
        <dbReference type="ChEBI" id="CHEBI:143622"/>
        <dbReference type="ChEBI" id="CHEBI:456216"/>
    </reaction>
    <physiologicalReaction direction="left-to-right" evidence="6">
        <dbReference type="Rhea" id="RHEA:60145"/>
    </physiologicalReaction>
</comment>
<evidence type="ECO:0000256" key="6">
    <source>
        <dbReference type="ARBA" id="ARBA00049274"/>
    </source>
</evidence>
<evidence type="ECO:0000256" key="3">
    <source>
        <dbReference type="ARBA" id="ARBA00022741"/>
    </source>
</evidence>
<evidence type="ECO:0000313" key="7">
    <source>
        <dbReference type="Proteomes" id="UP000050741"/>
    </source>
</evidence>
<dbReference type="GO" id="GO:0036064">
    <property type="term" value="C:ciliary basal body"/>
    <property type="evidence" value="ECO:0007669"/>
    <property type="project" value="TreeGrafter"/>
</dbReference>
<dbReference type="Gene3D" id="3.30.470.20">
    <property type="entry name" value="ATP-grasp fold, B domain"/>
    <property type="match status" value="1"/>
</dbReference>
<dbReference type="PROSITE" id="PS51221">
    <property type="entry name" value="TTL"/>
    <property type="match status" value="1"/>
</dbReference>
<accession>A0A183BJC2</accession>
<dbReference type="GO" id="GO:0000226">
    <property type="term" value="P:microtubule cytoskeleton organization"/>
    <property type="evidence" value="ECO:0007669"/>
    <property type="project" value="TreeGrafter"/>
</dbReference>
<dbReference type="GO" id="GO:0005524">
    <property type="term" value="F:ATP binding"/>
    <property type="evidence" value="ECO:0007669"/>
    <property type="project" value="UniProtKB-KW"/>
</dbReference>
<evidence type="ECO:0000256" key="2">
    <source>
        <dbReference type="ARBA" id="ARBA00022598"/>
    </source>
</evidence>
<dbReference type="Pfam" id="PF03133">
    <property type="entry name" value="TTL"/>
    <property type="match status" value="1"/>
</dbReference>
<evidence type="ECO:0000313" key="8">
    <source>
        <dbReference type="WBParaSite" id="GPLIN_000070100"/>
    </source>
</evidence>
<dbReference type="GO" id="GO:0015631">
    <property type="term" value="F:tubulin binding"/>
    <property type="evidence" value="ECO:0007669"/>
    <property type="project" value="TreeGrafter"/>
</dbReference>
<keyword evidence="7" id="KW-1185">Reference proteome</keyword>
<dbReference type="SUPFAM" id="SSF56059">
    <property type="entry name" value="Glutathione synthetase ATP-binding domain-like"/>
    <property type="match status" value="1"/>
</dbReference>
<reference evidence="8" key="2">
    <citation type="submission" date="2016-06" db="UniProtKB">
        <authorList>
            <consortium name="WormBaseParasite"/>
        </authorList>
    </citation>
    <scope>IDENTIFICATION</scope>
</reference>
<reference evidence="7" key="1">
    <citation type="submission" date="2014-05" db="EMBL/GenBank/DDBJ databases">
        <title>The genome and life-stage specific transcriptomes of Globodera pallida elucidate key aspects of plant parasitism by a cyst nematode.</title>
        <authorList>
            <person name="Cotton J.A."/>
            <person name="Lilley C.J."/>
            <person name="Jones L.M."/>
            <person name="Kikuchi T."/>
            <person name="Reid A.J."/>
            <person name="Thorpe P."/>
            <person name="Tsai I.J."/>
            <person name="Beasley H."/>
            <person name="Blok V."/>
            <person name="Cock P.J.A."/>
            <person name="Van den Akker S.E."/>
            <person name="Holroyd N."/>
            <person name="Hunt M."/>
            <person name="Mantelin S."/>
            <person name="Naghra H."/>
            <person name="Pain A."/>
            <person name="Palomares-Rius J.E."/>
            <person name="Zarowiecki M."/>
            <person name="Berriman M."/>
            <person name="Jones J.T."/>
            <person name="Urwin P.E."/>
        </authorList>
    </citation>
    <scope>NUCLEOTIDE SEQUENCE [LARGE SCALE GENOMIC DNA]</scope>
    <source>
        <strain evidence="7">Lindley</strain>
    </source>
</reference>
<dbReference type="AlphaFoldDB" id="A0A183BJC2"/>
<name>A0A183BJC2_GLOPA</name>
<dbReference type="GO" id="GO:0019098">
    <property type="term" value="P:reproductive behavior"/>
    <property type="evidence" value="ECO:0007669"/>
    <property type="project" value="UniProtKB-ARBA"/>
</dbReference>
<evidence type="ECO:0000256" key="5">
    <source>
        <dbReference type="ARBA" id="ARBA00041448"/>
    </source>
</evidence>
<dbReference type="InterPro" id="IPR004344">
    <property type="entry name" value="TTL/TTLL_fam"/>
</dbReference>
<dbReference type="GO" id="GO:0070740">
    <property type="term" value="F:tubulin-glutamic acid ligase activity"/>
    <property type="evidence" value="ECO:0007669"/>
    <property type="project" value="TreeGrafter"/>
</dbReference>
<dbReference type="WBParaSite" id="GPLIN_000070100">
    <property type="protein sequence ID" value="GPLIN_000070100"/>
    <property type="gene ID" value="GPLIN_000070100"/>
</dbReference>
<protein>
    <recommendedName>
        <fullName evidence="5">Tubulin--tyrosine ligase-like protein 5</fullName>
    </recommendedName>
</protein>
<evidence type="ECO:0000256" key="1">
    <source>
        <dbReference type="ARBA" id="ARBA00006820"/>
    </source>
</evidence>
<keyword evidence="2" id="KW-0436">Ligase</keyword>
<proteinExistence type="inferred from homology"/>
<dbReference type="Proteomes" id="UP000050741">
    <property type="component" value="Unassembled WGS sequence"/>
</dbReference>
<evidence type="ECO:0000256" key="4">
    <source>
        <dbReference type="ARBA" id="ARBA00022840"/>
    </source>
</evidence>